<feature type="binding site" evidence="14">
    <location>
        <position position="172"/>
    </location>
    <ligand>
        <name>[4Fe-4S] cluster</name>
        <dbReference type="ChEBI" id="CHEBI:49883"/>
    </ligand>
</feature>
<dbReference type="InterPro" id="IPR003473">
    <property type="entry name" value="NadA"/>
</dbReference>
<dbReference type="GO" id="GO:0008987">
    <property type="term" value="F:quinolinate synthetase A activity"/>
    <property type="evidence" value="ECO:0007669"/>
    <property type="project" value="UniProtKB-UniRule"/>
</dbReference>
<dbReference type="FunFam" id="3.40.50.10800:FF:000001">
    <property type="entry name" value="Quinolinate synthase A"/>
    <property type="match status" value="1"/>
</dbReference>
<organism evidence="15 16">
    <name type="scientific">Desulfonispora thiosulfatigenes DSM 11270</name>
    <dbReference type="NCBI Taxonomy" id="656914"/>
    <lineage>
        <taxon>Bacteria</taxon>
        <taxon>Bacillati</taxon>
        <taxon>Bacillota</taxon>
        <taxon>Clostridia</taxon>
        <taxon>Eubacteriales</taxon>
        <taxon>Peptococcaceae</taxon>
        <taxon>Desulfonispora</taxon>
    </lineage>
</organism>
<name>A0A1W1VGL8_DESTI</name>
<dbReference type="NCBIfam" id="TIGR00550">
    <property type="entry name" value="nadA"/>
    <property type="match status" value="1"/>
</dbReference>
<evidence type="ECO:0000256" key="2">
    <source>
        <dbReference type="ARBA" id="ARBA00004496"/>
    </source>
</evidence>
<evidence type="ECO:0000256" key="6">
    <source>
        <dbReference type="ARBA" id="ARBA00022490"/>
    </source>
</evidence>
<evidence type="ECO:0000256" key="14">
    <source>
        <dbReference type="HAMAP-Rule" id="MF_00568"/>
    </source>
</evidence>
<evidence type="ECO:0000256" key="7">
    <source>
        <dbReference type="ARBA" id="ARBA00022642"/>
    </source>
</evidence>
<comment type="subcellular location">
    <subcellularLocation>
        <location evidence="2 14">Cytoplasm</location>
    </subcellularLocation>
</comment>
<keyword evidence="11 14" id="KW-0411">Iron-sulfur</keyword>
<dbReference type="RefSeq" id="WP_242941965.1">
    <property type="nucleotide sequence ID" value="NZ_FWWT01000020.1"/>
</dbReference>
<dbReference type="SUPFAM" id="SSF142754">
    <property type="entry name" value="NadA-like"/>
    <property type="match status" value="1"/>
</dbReference>
<evidence type="ECO:0000256" key="5">
    <source>
        <dbReference type="ARBA" id="ARBA00022485"/>
    </source>
</evidence>
<feature type="binding site" evidence="14">
    <location>
        <position position="42"/>
    </location>
    <ligand>
        <name>iminosuccinate</name>
        <dbReference type="ChEBI" id="CHEBI:77875"/>
    </ligand>
</feature>
<dbReference type="Proteomes" id="UP000192731">
    <property type="component" value="Unassembled WGS sequence"/>
</dbReference>
<comment type="pathway">
    <text evidence="3 14">Cofactor biosynthesis; NAD(+) biosynthesis; quinolinate from iminoaspartate: step 1/1.</text>
</comment>
<keyword evidence="10 14" id="KW-0408">Iron</keyword>
<feature type="binding site" evidence="14">
    <location>
        <begin position="113"/>
        <end position="115"/>
    </location>
    <ligand>
        <name>iminosuccinate</name>
        <dbReference type="ChEBI" id="CHEBI:77875"/>
    </ligand>
</feature>
<dbReference type="AlphaFoldDB" id="A0A1W1VGL8"/>
<evidence type="ECO:0000256" key="13">
    <source>
        <dbReference type="ARBA" id="ARBA00073059"/>
    </source>
</evidence>
<accession>A0A1W1VGL8</accession>
<evidence type="ECO:0000256" key="3">
    <source>
        <dbReference type="ARBA" id="ARBA00005065"/>
    </source>
</evidence>
<feature type="binding site" evidence="14">
    <location>
        <position position="215"/>
    </location>
    <ligand>
        <name>iminosuccinate</name>
        <dbReference type="ChEBI" id="CHEBI:77875"/>
    </ligand>
</feature>
<dbReference type="Gene3D" id="3.40.50.10800">
    <property type="entry name" value="NadA-like"/>
    <property type="match status" value="3"/>
</dbReference>
<dbReference type="GO" id="GO:0034628">
    <property type="term" value="P:'de novo' NAD+ biosynthetic process from L-aspartate"/>
    <property type="evidence" value="ECO:0007669"/>
    <property type="project" value="TreeGrafter"/>
</dbReference>
<evidence type="ECO:0000313" key="16">
    <source>
        <dbReference type="Proteomes" id="UP000192731"/>
    </source>
</evidence>
<proteinExistence type="inferred from homology"/>
<dbReference type="InterPro" id="IPR036094">
    <property type="entry name" value="NadA_sf"/>
</dbReference>
<evidence type="ECO:0000313" key="15">
    <source>
        <dbReference type="EMBL" id="SMB92370.1"/>
    </source>
</evidence>
<evidence type="ECO:0000256" key="4">
    <source>
        <dbReference type="ARBA" id="ARBA00012669"/>
    </source>
</evidence>
<dbReference type="NCBIfam" id="NF006878">
    <property type="entry name" value="PRK09375.1-2"/>
    <property type="match status" value="1"/>
</dbReference>
<dbReference type="NCBIfam" id="NF006879">
    <property type="entry name" value="PRK09375.1-4"/>
    <property type="match status" value="1"/>
</dbReference>
<feature type="binding site" evidence="14">
    <location>
        <position position="87"/>
    </location>
    <ligand>
        <name>[4Fe-4S] cluster</name>
        <dbReference type="ChEBI" id="CHEBI:49883"/>
    </ligand>
</feature>
<evidence type="ECO:0000256" key="11">
    <source>
        <dbReference type="ARBA" id="ARBA00023014"/>
    </source>
</evidence>
<keyword evidence="5 14" id="KW-0004">4Fe-4S</keyword>
<comment type="cofactor">
    <cofactor evidence="14">
        <name>[4Fe-4S] cluster</name>
        <dbReference type="ChEBI" id="CHEBI:49883"/>
    </cofactor>
    <text evidence="14">Binds 1 [4Fe-4S] cluster per subunit.</text>
</comment>
<dbReference type="EMBL" id="FWWT01000020">
    <property type="protein sequence ID" value="SMB92370.1"/>
    <property type="molecule type" value="Genomic_DNA"/>
</dbReference>
<feature type="binding site" evidence="14">
    <location>
        <position position="260"/>
    </location>
    <ligand>
        <name>[4Fe-4S] cluster</name>
        <dbReference type="ChEBI" id="CHEBI:49883"/>
    </ligand>
</feature>
<comment type="catalytic activity">
    <reaction evidence="12">
        <text>iminosuccinate + dihydroxyacetone phosphate = quinolinate + phosphate + 2 H2O + H(+)</text>
        <dbReference type="Rhea" id="RHEA:25888"/>
        <dbReference type="ChEBI" id="CHEBI:15377"/>
        <dbReference type="ChEBI" id="CHEBI:15378"/>
        <dbReference type="ChEBI" id="CHEBI:29959"/>
        <dbReference type="ChEBI" id="CHEBI:43474"/>
        <dbReference type="ChEBI" id="CHEBI:57642"/>
        <dbReference type="ChEBI" id="CHEBI:77875"/>
        <dbReference type="EC" id="2.5.1.72"/>
    </reaction>
    <physiologicalReaction direction="left-to-right" evidence="12">
        <dbReference type="Rhea" id="RHEA:25889"/>
    </physiologicalReaction>
</comment>
<dbReference type="EC" id="2.5.1.72" evidence="4 14"/>
<feature type="binding site" evidence="14">
    <location>
        <position position="25"/>
    </location>
    <ligand>
        <name>iminosuccinate</name>
        <dbReference type="ChEBI" id="CHEBI:77875"/>
    </ligand>
</feature>
<keyword evidence="9 14" id="KW-0479">Metal-binding</keyword>
<reference evidence="15 16" key="1">
    <citation type="submission" date="2017-04" db="EMBL/GenBank/DDBJ databases">
        <authorList>
            <person name="Afonso C.L."/>
            <person name="Miller P.J."/>
            <person name="Scott M.A."/>
            <person name="Spackman E."/>
            <person name="Goraichik I."/>
            <person name="Dimitrov K.M."/>
            <person name="Suarez D.L."/>
            <person name="Swayne D.E."/>
        </authorList>
    </citation>
    <scope>NUCLEOTIDE SEQUENCE [LARGE SCALE GENOMIC DNA]</scope>
    <source>
        <strain evidence="15 16">DSM 11270</strain>
    </source>
</reference>
<dbReference type="STRING" id="656914.SAMN00017405_1951"/>
<keyword evidence="6 14" id="KW-0963">Cytoplasm</keyword>
<comment type="function">
    <text evidence="1 14">Catalyzes the condensation of iminoaspartate with dihydroxyacetone phosphate to form quinolinate.</text>
</comment>
<dbReference type="GO" id="GO:0046872">
    <property type="term" value="F:metal ion binding"/>
    <property type="evidence" value="ECO:0007669"/>
    <property type="project" value="UniProtKB-KW"/>
</dbReference>
<dbReference type="PANTHER" id="PTHR30573">
    <property type="entry name" value="QUINOLINATE SYNTHETASE A"/>
    <property type="match status" value="1"/>
</dbReference>
<dbReference type="FunFam" id="3.40.50.10800:FF:000003">
    <property type="entry name" value="Quinolinate synthase A"/>
    <property type="match status" value="1"/>
</dbReference>
<dbReference type="GO" id="GO:0051539">
    <property type="term" value="F:4 iron, 4 sulfur cluster binding"/>
    <property type="evidence" value="ECO:0007669"/>
    <property type="project" value="UniProtKB-KW"/>
</dbReference>
<evidence type="ECO:0000256" key="12">
    <source>
        <dbReference type="ARBA" id="ARBA00050125"/>
    </source>
</evidence>
<dbReference type="InterPro" id="IPR023066">
    <property type="entry name" value="Quinolinate_synth_type2"/>
</dbReference>
<feature type="binding site" evidence="14">
    <location>
        <begin position="198"/>
        <end position="200"/>
    </location>
    <ligand>
        <name>iminosuccinate</name>
        <dbReference type="ChEBI" id="CHEBI:77875"/>
    </ligand>
</feature>
<protein>
    <recommendedName>
        <fullName evidence="13 14">Quinolinate synthase</fullName>
        <ecNumber evidence="4 14">2.5.1.72</ecNumber>
    </recommendedName>
</protein>
<gene>
    <name evidence="14" type="primary">nadA</name>
    <name evidence="15" type="ORF">SAMN00017405_1951</name>
</gene>
<evidence type="ECO:0000256" key="9">
    <source>
        <dbReference type="ARBA" id="ARBA00022723"/>
    </source>
</evidence>
<sequence length="302" mass="33725">MKDKQELKNAINKLKKDKNAIILAHNYQIEEVQDIADFIGDSYDLSRQAASSNADIIVFCGVHFMAETANILSPNKIVILPDKEAGCPMADTIKASDVRKMRSKYPDAAVVCYINTSAAVKAECEACCTSANAVKIVNSLPQEKIIFLPDKNLGNYVKENTAKEIILWDGCCHIHDRTTIEELRKVQAKYPDAPIVVHPECNSEVVNEADFVGGTNAMMSYVKESNMKRFIIGTEVGMLYPLKNQSPEKDFIILTDRFICPDMKLITLEKIYDSLKNLQPQIIVPPEIAKKALKAVNKMLEV</sequence>
<dbReference type="HAMAP" id="MF_00568">
    <property type="entry name" value="NadA_type2"/>
    <property type="match status" value="1"/>
</dbReference>
<keyword evidence="7 14" id="KW-0662">Pyridine nucleotide biosynthesis</keyword>
<keyword evidence="16" id="KW-1185">Reference proteome</keyword>
<evidence type="ECO:0000256" key="1">
    <source>
        <dbReference type="ARBA" id="ARBA00003791"/>
    </source>
</evidence>
<feature type="binding site" evidence="14">
    <location>
        <position position="130"/>
    </location>
    <ligand>
        <name>iminosuccinate</name>
        <dbReference type="ChEBI" id="CHEBI:77875"/>
    </ligand>
</feature>
<dbReference type="GO" id="GO:0005737">
    <property type="term" value="C:cytoplasm"/>
    <property type="evidence" value="ECO:0007669"/>
    <property type="project" value="UniProtKB-SubCell"/>
</dbReference>
<comment type="similarity">
    <text evidence="14">Belongs to the quinolinate synthase family. Type 2 subfamily.</text>
</comment>
<evidence type="ECO:0000256" key="8">
    <source>
        <dbReference type="ARBA" id="ARBA00022679"/>
    </source>
</evidence>
<evidence type="ECO:0000256" key="10">
    <source>
        <dbReference type="ARBA" id="ARBA00023004"/>
    </source>
</evidence>
<keyword evidence="8 14" id="KW-0808">Transferase</keyword>
<dbReference type="PANTHER" id="PTHR30573:SF0">
    <property type="entry name" value="QUINOLINATE SYNTHASE, CHLOROPLASTIC"/>
    <property type="match status" value="1"/>
</dbReference>
<dbReference type="Pfam" id="PF02445">
    <property type="entry name" value="NadA"/>
    <property type="match status" value="1"/>
</dbReference>
<dbReference type="UniPathway" id="UPA00253">
    <property type="reaction ID" value="UER00327"/>
</dbReference>